<feature type="transmembrane region" description="Helical" evidence="7">
    <location>
        <begin position="394"/>
        <end position="420"/>
    </location>
</feature>
<reference evidence="11 12" key="1">
    <citation type="journal article" date="2021" name="Int. J. Syst. Evol. Microbiol.">
        <title>Steroidobacter gossypii sp. nov., isolated from soil of cotton cropping field.</title>
        <authorList>
            <person name="Huang R."/>
            <person name="Yang S."/>
            <person name="Zhen C."/>
            <person name="Liu W."/>
        </authorList>
    </citation>
    <scope>NUCLEOTIDE SEQUENCE [LARGE SCALE GENOMIC DNA]</scope>
    <source>
        <strain evidence="11 12">S1-65</strain>
    </source>
</reference>
<gene>
    <name evidence="11" type="ORF">JM946_09650</name>
</gene>
<feature type="transmembrane region" description="Helical" evidence="7">
    <location>
        <begin position="101"/>
        <end position="122"/>
    </location>
</feature>
<evidence type="ECO:0000313" key="11">
    <source>
        <dbReference type="EMBL" id="MBM0105014.1"/>
    </source>
</evidence>
<feature type="transmembrane region" description="Helical" evidence="7">
    <location>
        <begin position="6"/>
        <end position="23"/>
    </location>
</feature>
<dbReference type="RefSeq" id="WP_203167082.1">
    <property type="nucleotide sequence ID" value="NZ_JAEVLS010000002.1"/>
</dbReference>
<keyword evidence="12" id="KW-1185">Reference proteome</keyword>
<feature type="transmembrane region" description="Helical" evidence="7">
    <location>
        <begin position="359"/>
        <end position="382"/>
    </location>
</feature>
<evidence type="ECO:0000259" key="8">
    <source>
        <dbReference type="Pfam" id="PF01773"/>
    </source>
</evidence>
<evidence type="ECO:0000259" key="9">
    <source>
        <dbReference type="Pfam" id="PF07662"/>
    </source>
</evidence>
<dbReference type="Pfam" id="PF01773">
    <property type="entry name" value="Nucleos_tra2_N"/>
    <property type="match status" value="1"/>
</dbReference>
<feature type="domain" description="Concentrative nucleoside transporter C-terminal" evidence="9">
    <location>
        <begin position="212"/>
        <end position="414"/>
    </location>
</feature>
<dbReference type="InterPro" id="IPR011657">
    <property type="entry name" value="CNT_C_dom"/>
</dbReference>
<dbReference type="Pfam" id="PF07662">
    <property type="entry name" value="Nucleos_tra2_C"/>
    <property type="match status" value="1"/>
</dbReference>
<feature type="transmembrane region" description="Helical" evidence="7">
    <location>
        <begin position="255"/>
        <end position="284"/>
    </location>
</feature>
<feature type="domain" description="Nucleoside transporter/FeoB GTPase Gate" evidence="10">
    <location>
        <begin position="105"/>
        <end position="203"/>
    </location>
</feature>
<evidence type="ECO:0000256" key="2">
    <source>
        <dbReference type="ARBA" id="ARBA00009033"/>
    </source>
</evidence>
<evidence type="ECO:0000256" key="4">
    <source>
        <dbReference type="ARBA" id="ARBA00022692"/>
    </source>
</evidence>
<evidence type="ECO:0000256" key="1">
    <source>
        <dbReference type="ARBA" id="ARBA00004651"/>
    </source>
</evidence>
<accession>A0ABS1WVM5</accession>
<keyword evidence="4 7" id="KW-0812">Transmembrane</keyword>
<feature type="transmembrane region" description="Helical" evidence="7">
    <location>
        <begin position="134"/>
        <end position="159"/>
    </location>
</feature>
<evidence type="ECO:0000256" key="3">
    <source>
        <dbReference type="ARBA" id="ARBA00022475"/>
    </source>
</evidence>
<protein>
    <submittedName>
        <fullName evidence="11">Uncharacterized protein</fullName>
    </submittedName>
</protein>
<keyword evidence="5 7" id="KW-1133">Transmembrane helix</keyword>
<keyword evidence="3" id="KW-1003">Cell membrane</keyword>
<feature type="transmembrane region" description="Helical" evidence="7">
    <location>
        <begin position="35"/>
        <end position="63"/>
    </location>
</feature>
<evidence type="ECO:0000256" key="6">
    <source>
        <dbReference type="ARBA" id="ARBA00023136"/>
    </source>
</evidence>
<dbReference type="Proteomes" id="UP000661077">
    <property type="component" value="Unassembled WGS sequence"/>
</dbReference>
<dbReference type="EMBL" id="JAEVLS010000002">
    <property type="protein sequence ID" value="MBM0105014.1"/>
    <property type="molecule type" value="Genomic_DNA"/>
</dbReference>
<feature type="domain" description="Concentrative nucleoside transporter N-terminal" evidence="8">
    <location>
        <begin position="11"/>
        <end position="84"/>
    </location>
</feature>
<dbReference type="Pfam" id="PF07670">
    <property type="entry name" value="Gate"/>
    <property type="match status" value="1"/>
</dbReference>
<keyword evidence="6 7" id="KW-0472">Membrane</keyword>
<comment type="caution">
    <text evidence="11">The sequence shown here is derived from an EMBL/GenBank/DDBJ whole genome shotgun (WGS) entry which is preliminary data.</text>
</comment>
<dbReference type="PANTHER" id="PTHR10590:SF4">
    <property type="entry name" value="SOLUTE CARRIER FAMILY 28 MEMBER 3"/>
    <property type="match status" value="1"/>
</dbReference>
<dbReference type="PANTHER" id="PTHR10590">
    <property type="entry name" value="SODIUM/NUCLEOSIDE COTRANSPORTER"/>
    <property type="match status" value="1"/>
</dbReference>
<feature type="transmembrane region" description="Helical" evidence="7">
    <location>
        <begin position="179"/>
        <end position="201"/>
    </location>
</feature>
<dbReference type="InterPro" id="IPR011642">
    <property type="entry name" value="Gate_dom"/>
</dbReference>
<name>A0ABS1WVM5_9GAMM</name>
<feature type="transmembrane region" description="Helical" evidence="7">
    <location>
        <begin position="296"/>
        <end position="315"/>
    </location>
</feature>
<proteinExistence type="inferred from homology"/>
<comment type="similarity">
    <text evidence="2">Belongs to the concentrative nucleoside transporter (CNT) (TC 2.A.41) family.</text>
</comment>
<evidence type="ECO:0000313" key="12">
    <source>
        <dbReference type="Proteomes" id="UP000661077"/>
    </source>
</evidence>
<evidence type="ECO:0000256" key="5">
    <source>
        <dbReference type="ARBA" id="ARBA00022989"/>
    </source>
</evidence>
<comment type="subcellular location">
    <subcellularLocation>
        <location evidence="1">Cell membrane</location>
        <topology evidence="1">Multi-pass membrane protein</topology>
    </subcellularLocation>
</comment>
<dbReference type="InterPro" id="IPR008276">
    <property type="entry name" value="C_nuclsd_transpt"/>
</dbReference>
<feature type="transmembrane region" description="Helical" evidence="7">
    <location>
        <begin position="213"/>
        <end position="232"/>
    </location>
</feature>
<evidence type="ECO:0000256" key="7">
    <source>
        <dbReference type="SAM" id="Phobius"/>
    </source>
</evidence>
<organism evidence="11 12">
    <name type="scientific">Steroidobacter gossypii</name>
    <dbReference type="NCBI Taxonomy" id="2805490"/>
    <lineage>
        <taxon>Bacteria</taxon>
        <taxon>Pseudomonadati</taxon>
        <taxon>Pseudomonadota</taxon>
        <taxon>Gammaproteobacteria</taxon>
        <taxon>Steroidobacterales</taxon>
        <taxon>Steroidobacteraceae</taxon>
        <taxon>Steroidobacter</taxon>
    </lineage>
</organism>
<dbReference type="InterPro" id="IPR002668">
    <property type="entry name" value="CNT_N_dom"/>
</dbReference>
<sequence>MAGTEIARAALGIGIFVAVAWLASEQRRRFPLKPIVIGLASQFVLALFLTRVPAVTTFFGFIARAVDRIQASSVAGAKFVFGYLSGGPQPFVLAEPAVSSAVFAFQSLPAIIFVSALSALLWHWKVLRWFVRGAAWLFGRLFGVSGPVGVSTSACIFVGMIEAPLLIRPLLPRLSRGEIFIIMVDGMSVLAGSMMIMLGAMLAQRVPDAFSHLLIASFISTPMAIGLARAIIPTEAPAADERLTLENHYRSSLDALAHGALVAVKMAASIAALLIVFIGLIALLDQILALFPHEGAPLTLAGILGELLAPVAWLMGVPTSDLNTVGALLGTKVALNEVVAYGQLLALEPGALSAKGELIATYALSSFGNIGSVAILIGTLSAMAPEKSGEIVQLGFKALLAATLTTCLTGTTVGMLSSIFI</sequence>
<evidence type="ECO:0000259" key="10">
    <source>
        <dbReference type="Pfam" id="PF07670"/>
    </source>
</evidence>